<dbReference type="RefSeq" id="WP_376947527.1">
    <property type="nucleotide sequence ID" value="NZ_CP171449.1"/>
</dbReference>
<accession>A0ABV6SN37</accession>
<comment type="caution">
    <text evidence="1">The sequence shown here is derived from an EMBL/GenBank/DDBJ whole genome shotgun (WGS) entry which is preliminary data.</text>
</comment>
<keyword evidence="2" id="KW-1185">Reference proteome</keyword>
<sequence>MGHGQGMAERIDLRQMASLQSLSLAFLDAQVRDAAPARLWLECDAVQWLEATGRLEQKP</sequence>
<reference evidence="1 2" key="1">
    <citation type="submission" date="2024-09" db="EMBL/GenBank/DDBJ databases">
        <authorList>
            <person name="Sun Q."/>
            <person name="Mori K."/>
        </authorList>
    </citation>
    <scope>NUCLEOTIDE SEQUENCE [LARGE SCALE GENOMIC DNA]</scope>
    <source>
        <strain evidence="1 2">NCAIM B.01794</strain>
    </source>
</reference>
<evidence type="ECO:0000313" key="2">
    <source>
        <dbReference type="Proteomes" id="UP001589891"/>
    </source>
</evidence>
<gene>
    <name evidence="1" type="ORF">ACFFGX_15785</name>
</gene>
<organism evidence="1 2">
    <name type="scientific">Azorhizophilus paspali</name>
    <name type="common">Azotobacter paspali</name>
    <dbReference type="NCBI Taxonomy" id="69963"/>
    <lineage>
        <taxon>Bacteria</taxon>
        <taxon>Pseudomonadati</taxon>
        <taxon>Pseudomonadota</taxon>
        <taxon>Gammaproteobacteria</taxon>
        <taxon>Pseudomonadales</taxon>
        <taxon>Pseudomonadaceae</taxon>
        <taxon>Azorhizophilus</taxon>
    </lineage>
</organism>
<name>A0ABV6SN37_AZOPA</name>
<proteinExistence type="predicted"/>
<protein>
    <submittedName>
        <fullName evidence="1">Uncharacterized protein</fullName>
    </submittedName>
</protein>
<dbReference type="Proteomes" id="UP001589891">
    <property type="component" value="Unassembled WGS sequence"/>
</dbReference>
<evidence type="ECO:0000313" key="1">
    <source>
        <dbReference type="EMBL" id="MFC0710947.1"/>
    </source>
</evidence>
<dbReference type="EMBL" id="JBHLSS010000100">
    <property type="protein sequence ID" value="MFC0710947.1"/>
    <property type="molecule type" value="Genomic_DNA"/>
</dbReference>